<dbReference type="CDD" id="cd07730">
    <property type="entry name" value="metallo-hydrolase-like_MBL-fold"/>
    <property type="match status" value="1"/>
</dbReference>
<evidence type="ECO:0000259" key="5">
    <source>
        <dbReference type="Pfam" id="PF00753"/>
    </source>
</evidence>
<comment type="similarity">
    <text evidence="1">Belongs to the metallo-beta-lactamase superfamily.</text>
</comment>
<comment type="caution">
    <text evidence="6">The sequence shown here is derived from an EMBL/GenBank/DDBJ whole genome shotgun (WGS) entry which is preliminary data.</text>
</comment>
<dbReference type="Proteomes" id="UP001305779">
    <property type="component" value="Unassembled WGS sequence"/>
</dbReference>
<keyword evidence="7" id="KW-1185">Reference proteome</keyword>
<evidence type="ECO:0000313" key="6">
    <source>
        <dbReference type="EMBL" id="KAK4504592.1"/>
    </source>
</evidence>
<protein>
    <recommendedName>
        <fullName evidence="5">Metallo-beta-lactamase domain-containing protein</fullName>
    </recommendedName>
</protein>
<evidence type="ECO:0000256" key="2">
    <source>
        <dbReference type="ARBA" id="ARBA00022723"/>
    </source>
</evidence>
<dbReference type="SUPFAM" id="SSF56281">
    <property type="entry name" value="Metallo-hydrolase/oxidoreductase"/>
    <property type="match status" value="1"/>
</dbReference>
<dbReference type="InterPro" id="IPR036866">
    <property type="entry name" value="RibonucZ/Hydroxyglut_hydro"/>
</dbReference>
<accession>A0ABR0ESY0</accession>
<sequence>MTINSKYFYGSSIKGFSSVKCGCWSLLIEHPSGRKLLYDLGMRKDYSGCAPASGVSQLVEKGVSVANILVEGDIDLESIDGVIWSHYHFDHSGELAAFPTVTKLIVGEGTKEIILPGYPANPKAPTLASDIEGREVLEIKFDGQATICGFRAYDYFGDGSLYLLDTPGHCVGHLNALARTSVNPPEFIHMCGDSAHHCGEIRPSFHVPLPDDINPSPLSDLHQGSCPCGVFSTILRNGSKDDHILEAVASFVDEHEFRKTIKGLEVIDAADEVLTVLAHDWTLKGIIDEWPKALNGWKAKGWKAGARWKFLGDFKAAGI</sequence>
<keyword evidence="2" id="KW-0479">Metal-binding</keyword>
<dbReference type="PANTHER" id="PTHR42978">
    <property type="entry name" value="QUORUM-QUENCHING LACTONASE YTNP-RELATED-RELATED"/>
    <property type="match status" value="1"/>
</dbReference>
<evidence type="ECO:0000313" key="7">
    <source>
        <dbReference type="Proteomes" id="UP001305779"/>
    </source>
</evidence>
<reference evidence="6 7" key="1">
    <citation type="journal article" date="2023" name="G3 (Bethesda)">
        <title>A chromosome-level genome assembly of Zasmidium syzygii isolated from banana leaves.</title>
        <authorList>
            <person name="van Westerhoven A.C."/>
            <person name="Mehrabi R."/>
            <person name="Talebi R."/>
            <person name="Steentjes M.B.F."/>
            <person name="Corcolon B."/>
            <person name="Chong P.A."/>
            <person name="Kema G.H.J."/>
            <person name="Seidl M.F."/>
        </authorList>
    </citation>
    <scope>NUCLEOTIDE SEQUENCE [LARGE SCALE GENOMIC DNA]</scope>
    <source>
        <strain evidence="6 7">P124</strain>
    </source>
</reference>
<dbReference type="Gene3D" id="3.60.15.10">
    <property type="entry name" value="Ribonuclease Z/Hydroxyacylglutathione hydrolase-like"/>
    <property type="match status" value="1"/>
</dbReference>
<feature type="domain" description="Metallo-beta-lactamase" evidence="5">
    <location>
        <begin position="21"/>
        <end position="128"/>
    </location>
</feature>
<evidence type="ECO:0000256" key="4">
    <source>
        <dbReference type="ARBA" id="ARBA00022833"/>
    </source>
</evidence>
<dbReference type="EMBL" id="JAXOVC010000003">
    <property type="protein sequence ID" value="KAK4504592.1"/>
    <property type="molecule type" value="Genomic_DNA"/>
</dbReference>
<gene>
    <name evidence="6" type="ORF">PRZ48_005508</name>
</gene>
<proteinExistence type="inferred from homology"/>
<keyword evidence="3" id="KW-0378">Hydrolase</keyword>
<evidence type="ECO:0000256" key="3">
    <source>
        <dbReference type="ARBA" id="ARBA00022801"/>
    </source>
</evidence>
<name>A0ABR0ESY0_ZASCE</name>
<evidence type="ECO:0000256" key="1">
    <source>
        <dbReference type="ARBA" id="ARBA00007749"/>
    </source>
</evidence>
<dbReference type="PANTHER" id="PTHR42978:SF5">
    <property type="entry name" value="METALLO-BETA-LACTAMASE DOMAIN-CONTAINING PROTEIN"/>
    <property type="match status" value="1"/>
</dbReference>
<dbReference type="InterPro" id="IPR001279">
    <property type="entry name" value="Metallo-B-lactamas"/>
</dbReference>
<organism evidence="6 7">
    <name type="scientific">Zasmidium cellare</name>
    <name type="common">Wine cellar mold</name>
    <name type="synonym">Racodium cellare</name>
    <dbReference type="NCBI Taxonomy" id="395010"/>
    <lineage>
        <taxon>Eukaryota</taxon>
        <taxon>Fungi</taxon>
        <taxon>Dikarya</taxon>
        <taxon>Ascomycota</taxon>
        <taxon>Pezizomycotina</taxon>
        <taxon>Dothideomycetes</taxon>
        <taxon>Dothideomycetidae</taxon>
        <taxon>Mycosphaerellales</taxon>
        <taxon>Mycosphaerellaceae</taxon>
        <taxon>Zasmidium</taxon>
    </lineage>
</organism>
<dbReference type="InterPro" id="IPR051013">
    <property type="entry name" value="MBL_superfamily_lactonases"/>
</dbReference>
<keyword evidence="4" id="KW-0862">Zinc</keyword>
<dbReference type="Pfam" id="PF00753">
    <property type="entry name" value="Lactamase_B"/>
    <property type="match status" value="1"/>
</dbReference>